<accession>A0AAW2S0Y6</accession>
<sequence length="133" mass="14715">MLEGVGGTKSRSLTLEEATDAILFCSSIVHNLAYEAANIAIDKENPPVEVLRPTMTFAGKSNPDKRDIRSRTLGKRNPKSQKARQRRQESDTKPPPVVAETDEKSTPRIVRSPTKVDTVNPPKLESKCNCIIM</sequence>
<evidence type="ECO:0000256" key="1">
    <source>
        <dbReference type="SAM" id="MobiDB-lite"/>
    </source>
</evidence>
<gene>
    <name evidence="2" type="ORF">Sradi_2933900</name>
</gene>
<name>A0AAW2S0Y6_SESRA</name>
<comment type="caution">
    <text evidence="2">The sequence shown here is derived from an EMBL/GenBank/DDBJ whole genome shotgun (WGS) entry which is preliminary data.</text>
</comment>
<dbReference type="AlphaFoldDB" id="A0AAW2S0Y6"/>
<reference evidence="2" key="1">
    <citation type="submission" date="2020-06" db="EMBL/GenBank/DDBJ databases">
        <authorList>
            <person name="Li T."/>
            <person name="Hu X."/>
            <person name="Zhang T."/>
            <person name="Song X."/>
            <person name="Zhang H."/>
            <person name="Dai N."/>
            <person name="Sheng W."/>
            <person name="Hou X."/>
            <person name="Wei L."/>
        </authorList>
    </citation>
    <scope>NUCLEOTIDE SEQUENCE</scope>
    <source>
        <strain evidence="2">G02</strain>
        <tissue evidence="2">Leaf</tissue>
    </source>
</reference>
<dbReference type="EMBL" id="JACGWJ010000012">
    <property type="protein sequence ID" value="KAL0385396.1"/>
    <property type="molecule type" value="Genomic_DNA"/>
</dbReference>
<organism evidence="2">
    <name type="scientific">Sesamum radiatum</name>
    <name type="common">Black benniseed</name>
    <dbReference type="NCBI Taxonomy" id="300843"/>
    <lineage>
        <taxon>Eukaryota</taxon>
        <taxon>Viridiplantae</taxon>
        <taxon>Streptophyta</taxon>
        <taxon>Embryophyta</taxon>
        <taxon>Tracheophyta</taxon>
        <taxon>Spermatophyta</taxon>
        <taxon>Magnoliopsida</taxon>
        <taxon>eudicotyledons</taxon>
        <taxon>Gunneridae</taxon>
        <taxon>Pentapetalae</taxon>
        <taxon>asterids</taxon>
        <taxon>lamiids</taxon>
        <taxon>Lamiales</taxon>
        <taxon>Pedaliaceae</taxon>
        <taxon>Sesamum</taxon>
    </lineage>
</organism>
<evidence type="ECO:0000313" key="2">
    <source>
        <dbReference type="EMBL" id="KAL0385396.1"/>
    </source>
</evidence>
<protein>
    <submittedName>
        <fullName evidence="2">Uncharacterized protein</fullName>
    </submittedName>
</protein>
<feature type="region of interest" description="Disordered" evidence="1">
    <location>
        <begin position="53"/>
        <end position="120"/>
    </location>
</feature>
<proteinExistence type="predicted"/>
<reference evidence="2" key="2">
    <citation type="journal article" date="2024" name="Plant">
        <title>Genomic evolution and insights into agronomic trait innovations of Sesamum species.</title>
        <authorList>
            <person name="Miao H."/>
            <person name="Wang L."/>
            <person name="Qu L."/>
            <person name="Liu H."/>
            <person name="Sun Y."/>
            <person name="Le M."/>
            <person name="Wang Q."/>
            <person name="Wei S."/>
            <person name="Zheng Y."/>
            <person name="Lin W."/>
            <person name="Duan Y."/>
            <person name="Cao H."/>
            <person name="Xiong S."/>
            <person name="Wang X."/>
            <person name="Wei L."/>
            <person name="Li C."/>
            <person name="Ma Q."/>
            <person name="Ju M."/>
            <person name="Zhao R."/>
            <person name="Li G."/>
            <person name="Mu C."/>
            <person name="Tian Q."/>
            <person name="Mei H."/>
            <person name="Zhang T."/>
            <person name="Gao T."/>
            <person name="Zhang H."/>
        </authorList>
    </citation>
    <scope>NUCLEOTIDE SEQUENCE</scope>
    <source>
        <strain evidence="2">G02</strain>
    </source>
</reference>
<feature type="compositionally biased region" description="Basic residues" evidence="1">
    <location>
        <begin position="72"/>
        <end position="85"/>
    </location>
</feature>